<name>A0A249PFV4_9HYPH</name>
<reference evidence="1 2" key="1">
    <citation type="submission" date="2017-08" db="EMBL/GenBank/DDBJ databases">
        <title>Multipartite genome sequences of Sinorhizobium species nodulating soybeans.</title>
        <authorList>
            <person name="Tian C.F."/>
        </authorList>
    </citation>
    <scope>NUCLEOTIDE SEQUENCE [LARGE SCALE GENOMIC DNA]</scope>
    <source>
        <strain evidence="1 2">CCBAU 05684</strain>
    </source>
</reference>
<keyword evidence="2" id="KW-1185">Reference proteome</keyword>
<sequence>MADLLKPGHLPLLDIAGGGRLLATGRRACCIVSLNLD</sequence>
<evidence type="ECO:0000313" key="2">
    <source>
        <dbReference type="Proteomes" id="UP000217211"/>
    </source>
</evidence>
<gene>
    <name evidence="1" type="ORF">SJ05684_c33890</name>
</gene>
<dbReference type="AlphaFoldDB" id="A0A249PFV4"/>
<dbReference type="EMBL" id="CP023067">
    <property type="protein sequence ID" value="ASY64811.1"/>
    <property type="molecule type" value="Genomic_DNA"/>
</dbReference>
<dbReference type="Proteomes" id="UP000217211">
    <property type="component" value="Chromosome"/>
</dbReference>
<protein>
    <submittedName>
        <fullName evidence="1">Uncharacterized protein</fullName>
    </submittedName>
</protein>
<organism evidence="1 2">
    <name type="scientific">Sinorhizobium sojae CCBAU 05684</name>
    <dbReference type="NCBI Taxonomy" id="716928"/>
    <lineage>
        <taxon>Bacteria</taxon>
        <taxon>Pseudomonadati</taxon>
        <taxon>Pseudomonadota</taxon>
        <taxon>Alphaproteobacteria</taxon>
        <taxon>Hyphomicrobiales</taxon>
        <taxon>Rhizobiaceae</taxon>
        <taxon>Sinorhizobium/Ensifer group</taxon>
        <taxon>Sinorhizobium</taxon>
    </lineage>
</organism>
<dbReference type="KEGG" id="esj:SJ05684_c33890"/>
<accession>A0A249PFV4</accession>
<proteinExistence type="predicted"/>
<evidence type="ECO:0000313" key="1">
    <source>
        <dbReference type="EMBL" id="ASY64811.1"/>
    </source>
</evidence>